<feature type="transmembrane region" description="Helical" evidence="2">
    <location>
        <begin position="6"/>
        <end position="27"/>
    </location>
</feature>
<evidence type="ECO:0008006" key="5">
    <source>
        <dbReference type="Google" id="ProtNLM"/>
    </source>
</evidence>
<dbReference type="eggNOG" id="ENOG5030RED">
    <property type="taxonomic scope" value="Bacteria"/>
</dbReference>
<gene>
    <name evidence="3" type="ORF">MCSF7_01606</name>
</gene>
<protein>
    <recommendedName>
        <fullName evidence="5">Septation ring formation regulator EzrA</fullName>
    </recommendedName>
</protein>
<feature type="coiled-coil region" evidence="1">
    <location>
        <begin position="174"/>
        <end position="213"/>
    </location>
</feature>
<dbReference type="RefSeq" id="WP_006608728.1">
    <property type="nucleotide sequence ID" value="NZ_AFXA01000011.1"/>
</dbReference>
<accession>F9UKB0</accession>
<feature type="coiled-coil region" evidence="1">
    <location>
        <begin position="77"/>
        <end position="104"/>
    </location>
</feature>
<keyword evidence="4" id="KW-1185">Reference proteome</keyword>
<name>F9UKB0_9BACT</name>
<evidence type="ECO:0000313" key="4">
    <source>
        <dbReference type="Proteomes" id="UP000004978"/>
    </source>
</evidence>
<sequence length="540" mass="65654">MEKLWIILGIVAIFLLAAVPLFTFLIYRRYKIDKYKKIKDSWFFKLENDTNNRYTTLKRFKFLVKNQPNLSDKVIMLERLDETMDQLRIKIKISLQDASDLEKKYKVFELKKMFKNLDSIFKKYENSSAEFEELSQTTNLHWNIIENVAESSFDILKYTENYIERNQNYLINSKDEILNKIIQFKRETANLEEEKLKKNISQVSNQLNENEKKIINFVKKVDRLKKFEFIIFKYLPNELNTMKNSNNFDANEIDNLIQRNEKIKKDFVYQHYQTTQNELRKILFRIYFLKIKNKEKEKISDFIPQILIKMNVLLDDLHKEIKKRQNWFNKINFDKIISLLSGFKKVISLEIDNKQNQITSLEKLQNFLNETIDFIEKINKFILEEQKQANAKLYFLNYSQISYELFLKTFKDFELLEKTNANEKLNSDLLKAHKLFDDFKEQIYRNKEKSGRIDFEKILQSEFWKEKEKLLLEAFKKSYKAYLYKEMTNQLLENSYFLRHNNEKFINLIEGVNKFMKTKNYEQAYELLSNYLKKEKRYVR</sequence>
<comment type="caution">
    <text evidence="3">The sequence shown here is derived from an EMBL/GenBank/DDBJ whole genome shotgun (WGS) entry which is preliminary data.</text>
</comment>
<evidence type="ECO:0000256" key="2">
    <source>
        <dbReference type="SAM" id="Phobius"/>
    </source>
</evidence>
<keyword evidence="2" id="KW-0812">Transmembrane</keyword>
<keyword evidence="1" id="KW-0175">Coiled coil</keyword>
<dbReference type="AlphaFoldDB" id="F9UKB0"/>
<reference evidence="3 4" key="1">
    <citation type="journal article" date="2013" name="Genome Announc.">
        <title>Genome Sequence of Mycoplasma columbinum Strain SF7.</title>
        <authorList>
            <person name="Guo Z."/>
            <person name="Xu X."/>
            <person name="Zheng Q."/>
            <person name="Li T."/>
            <person name="Kuang S."/>
            <person name="Zhang Z."/>
            <person name="Chen Y."/>
            <person name="Lu X."/>
            <person name="Zhou R."/>
            <person name="Bi D."/>
            <person name="Jin H."/>
        </authorList>
    </citation>
    <scope>NUCLEOTIDE SEQUENCE [LARGE SCALE GENOMIC DNA]</scope>
    <source>
        <strain evidence="3 4">SF7</strain>
    </source>
</reference>
<proteinExistence type="predicted"/>
<keyword evidence="2" id="KW-0472">Membrane</keyword>
<keyword evidence="2" id="KW-1133">Transmembrane helix</keyword>
<dbReference type="EMBL" id="AFXA01000011">
    <property type="protein sequence ID" value="EGV00115.1"/>
    <property type="molecule type" value="Genomic_DNA"/>
</dbReference>
<evidence type="ECO:0000256" key="1">
    <source>
        <dbReference type="SAM" id="Coils"/>
    </source>
</evidence>
<dbReference type="STRING" id="1037410.MCSF7_01606"/>
<dbReference type="Proteomes" id="UP000004978">
    <property type="component" value="Unassembled WGS sequence"/>
</dbReference>
<organism evidence="3 4">
    <name type="scientific">Mycoplasmopsis columbina SF7</name>
    <dbReference type="NCBI Taxonomy" id="1037410"/>
    <lineage>
        <taxon>Bacteria</taxon>
        <taxon>Bacillati</taxon>
        <taxon>Mycoplasmatota</taxon>
        <taxon>Mycoplasmoidales</taxon>
        <taxon>Metamycoplasmataceae</taxon>
        <taxon>Mycoplasmopsis</taxon>
    </lineage>
</organism>
<evidence type="ECO:0000313" key="3">
    <source>
        <dbReference type="EMBL" id="EGV00115.1"/>
    </source>
</evidence>
<feature type="coiled-coil region" evidence="1">
    <location>
        <begin position="344"/>
        <end position="371"/>
    </location>
</feature>